<evidence type="ECO:0000259" key="2">
    <source>
        <dbReference type="Pfam" id="PF03109"/>
    </source>
</evidence>
<protein>
    <recommendedName>
        <fullName evidence="2">ABC1 atypical kinase-like domain-containing protein</fullName>
    </recommendedName>
</protein>
<name>A0A3G4ZTE8_9VIRU</name>
<dbReference type="InterPro" id="IPR011009">
    <property type="entry name" value="Kinase-like_dom_sf"/>
</dbReference>
<evidence type="ECO:0000313" key="3">
    <source>
        <dbReference type="EMBL" id="AYV78170.1"/>
    </source>
</evidence>
<organism evidence="3">
    <name type="scientific">Edafosvirus sp</name>
    <dbReference type="NCBI Taxonomy" id="2487765"/>
    <lineage>
        <taxon>Viruses</taxon>
        <taxon>Varidnaviria</taxon>
        <taxon>Bamfordvirae</taxon>
        <taxon>Nucleocytoviricota</taxon>
        <taxon>Megaviricetes</taxon>
        <taxon>Imitervirales</taxon>
        <taxon>Mimiviridae</taxon>
        <taxon>Klosneuvirinae</taxon>
    </lineage>
</organism>
<accession>A0A3G4ZTE8</accession>
<gene>
    <name evidence="3" type="ORF">Edafosvirus6_19</name>
</gene>
<dbReference type="EMBL" id="MK072071">
    <property type="protein sequence ID" value="AYV78170.1"/>
    <property type="molecule type" value="Genomic_DNA"/>
</dbReference>
<dbReference type="InterPro" id="IPR004147">
    <property type="entry name" value="ABC1_dom"/>
</dbReference>
<proteinExistence type="predicted"/>
<dbReference type="Gene3D" id="1.10.510.10">
    <property type="entry name" value="Transferase(Phosphotransferase) domain 1"/>
    <property type="match status" value="1"/>
</dbReference>
<keyword evidence="1" id="KW-0472">Membrane</keyword>
<feature type="domain" description="ABC1 atypical kinase-like" evidence="2">
    <location>
        <begin position="490"/>
        <end position="642"/>
    </location>
</feature>
<dbReference type="SUPFAM" id="SSF56112">
    <property type="entry name" value="Protein kinase-like (PK-like)"/>
    <property type="match status" value="1"/>
</dbReference>
<feature type="transmembrane region" description="Helical" evidence="1">
    <location>
        <begin position="83"/>
        <end position="102"/>
    </location>
</feature>
<keyword evidence="1" id="KW-1133">Transmembrane helix</keyword>
<reference evidence="3" key="1">
    <citation type="submission" date="2018-10" db="EMBL/GenBank/DDBJ databases">
        <title>Hidden diversity of soil giant viruses.</title>
        <authorList>
            <person name="Schulz F."/>
            <person name="Alteio L."/>
            <person name="Goudeau D."/>
            <person name="Ryan E.M."/>
            <person name="Malmstrom R.R."/>
            <person name="Blanchard J."/>
            <person name="Woyke T."/>
        </authorList>
    </citation>
    <scope>NUCLEOTIDE SEQUENCE</scope>
    <source>
        <strain evidence="3">EDV1</strain>
    </source>
</reference>
<evidence type="ECO:0000256" key="1">
    <source>
        <dbReference type="SAM" id="Phobius"/>
    </source>
</evidence>
<sequence length="762" mass="86537">MKFEVHIYFLIKNHHISIMLRAIKVCARLCKLQCSPQVCNARAISYKKPILQKRLLSTPAQKSYVQTIIDREKILSKIKSRKFLFGGLTIGLATTFGVYYKLKDPEKTITTKIKQSFDEEHNLAAKLAYFAQLPEQKVPVDSDDDVGELKKPITIDEWAQLITEVKSNMNKSLLFKTMKYMRDSLIDYIKGIENIDHRIQGLKKIYPNSLELQLAINSELEEELKKNKWIDTKILEGHNVTNKIPYSLEAELLKKAIISFPEIDKMNELIEYLQGSRPENDLTFGNESVHISMNELKNQFQNLHPVIQNYVIEGAIKTLINKAPKEAYDVMIDKYLLSRLATDPEISKFADHLGTIFKALPVHVQAKMLMTTFKKHDNNIIFMKTLLGNAGIVAIKLGQIMSEDPLVPEAYREVFSELRDTNEPQGLLDFWNTIPLPMRGDIKKIGKLLGTGSVKDVMLGEMKNGDIQAIALIRKGIEDDALATLKALGNIKQITGLVNRIKKMVFKEMDLALEYEAFEELKKTGYGKDKYISIPDVNFVAIRCLIRDLADGKTLAKIFAKGQVEDPKHSIIMQAVESLHKTAIKVAFEEGIIMSDLHFGNIVFNPKSNQLVLFDVGQLEKLEGKQINALLWTLVATSTKERMKQFKRPALKYLMEIAECPYDDKKKLHNDLNKIYDMCVDVKDSKWRFLHLLANAEKENITLPIGFFASAKMADTLKSQEELLKLHGTTPGSSIVEDEIYKILKKKMSISDAVSIAISSIA</sequence>
<dbReference type="Pfam" id="PF03109">
    <property type="entry name" value="ABC1"/>
    <property type="match status" value="1"/>
</dbReference>
<keyword evidence="1" id="KW-0812">Transmembrane</keyword>